<dbReference type="HOGENOM" id="CLU_507832_0_0_7"/>
<sequence length="536" mass="57371">MADSCSGYTEKHALPAGILRAWPVISAPVRQRLQLPLAGAIYFVAVLCGLQSGIACGLPPSIHPAAGFGFAMLTLRGGTMLPVLMLADFCAGMTALPPLPALALAAGNTAGIALAWQLMQAKAPQVRIFDLPRHAVLFICAAPLVQSVTAATAGTFSLTLAGIVHHSQASTVWGAWTLAQGAGFILSGMAALAWTRPAPPDAATPDRRRLLKASGAALLLCLLVLGPHPLPDSLRYLLLFIIIPATAWAGFKLPPAHLSSLLLAGGTLGAWLTHADHGVLSTLPAPLPFVLLQGAMLLLSAMALMTQVLATTNRHMRRSLSTTQDAALFSLASLAETRDNETGAHIMRTQAYVRVLARQLRTHVRFRSVLTPEGIEQLCKSAPLHDIGKVGVPDAILRKQGPLTPQEMDQIKLHTVYGRDALRHASMRLGGSSFLQMAEELVHTHHECWDGTGYPQQLTGEQIPVAGRLMALADVYDALISRRCYKKPVPHHQAREIILKGRGTRFDPAVVDAFLRAEHDFLAIAAAFRDEPDTCT</sequence>
<evidence type="ECO:0000256" key="3">
    <source>
        <dbReference type="ARBA" id="ARBA00022692"/>
    </source>
</evidence>
<feature type="domain" description="HD-GYP" evidence="7">
    <location>
        <begin position="320"/>
        <end position="530"/>
    </location>
</feature>
<dbReference type="RefSeq" id="WP_011366412.1">
    <property type="nucleotide sequence ID" value="NC_007519.1"/>
</dbReference>
<dbReference type="STRING" id="207559.Dde_0263"/>
<keyword evidence="3 6" id="KW-0812">Transmembrane</keyword>
<feature type="transmembrane region" description="Helical" evidence="6">
    <location>
        <begin position="234"/>
        <end position="251"/>
    </location>
</feature>
<organism evidence="8 9">
    <name type="scientific">Oleidesulfovibrio alaskensis (strain ATCC BAA-1058 / DSM 17464 / G20)</name>
    <name type="common">Desulfovibrio alaskensis</name>
    <dbReference type="NCBI Taxonomy" id="207559"/>
    <lineage>
        <taxon>Bacteria</taxon>
        <taxon>Pseudomonadati</taxon>
        <taxon>Thermodesulfobacteriota</taxon>
        <taxon>Desulfovibrionia</taxon>
        <taxon>Desulfovibrionales</taxon>
        <taxon>Desulfovibrionaceae</taxon>
        <taxon>Oleidesulfovibrio</taxon>
    </lineage>
</organism>
<protein>
    <submittedName>
        <fullName evidence="8">Metal dependent phosphohydrolase</fullName>
    </submittedName>
</protein>
<evidence type="ECO:0000256" key="4">
    <source>
        <dbReference type="ARBA" id="ARBA00022989"/>
    </source>
</evidence>
<feature type="transmembrane region" description="Helical" evidence="6">
    <location>
        <begin position="136"/>
        <end position="161"/>
    </location>
</feature>
<keyword evidence="4 6" id="KW-1133">Transmembrane helix</keyword>
<dbReference type="Pfam" id="PF05231">
    <property type="entry name" value="MASE1"/>
    <property type="match status" value="1"/>
</dbReference>
<dbReference type="Proteomes" id="UP000002710">
    <property type="component" value="Chromosome"/>
</dbReference>
<keyword evidence="8" id="KW-0378">Hydrolase</keyword>
<feature type="transmembrane region" description="Helical" evidence="6">
    <location>
        <begin position="287"/>
        <end position="310"/>
    </location>
</feature>
<dbReference type="InterPro" id="IPR003607">
    <property type="entry name" value="HD/PDEase_dom"/>
</dbReference>
<evidence type="ECO:0000256" key="2">
    <source>
        <dbReference type="ARBA" id="ARBA00022475"/>
    </source>
</evidence>
<evidence type="ECO:0000259" key="7">
    <source>
        <dbReference type="PROSITE" id="PS51832"/>
    </source>
</evidence>
<accession>Q316T2</accession>
<dbReference type="Pfam" id="PF13487">
    <property type="entry name" value="HD_5"/>
    <property type="match status" value="1"/>
</dbReference>
<dbReference type="SUPFAM" id="SSF109604">
    <property type="entry name" value="HD-domain/PDEase-like"/>
    <property type="match status" value="1"/>
</dbReference>
<keyword evidence="5 6" id="KW-0472">Membrane</keyword>
<dbReference type="InterPro" id="IPR037522">
    <property type="entry name" value="HD_GYP_dom"/>
</dbReference>
<dbReference type="eggNOG" id="COG3437">
    <property type="taxonomic scope" value="Bacteria"/>
</dbReference>
<dbReference type="EMBL" id="CP000112">
    <property type="protein sequence ID" value="ABB37064.2"/>
    <property type="molecule type" value="Genomic_DNA"/>
</dbReference>
<feature type="transmembrane region" description="Helical" evidence="6">
    <location>
        <begin position="99"/>
        <end position="116"/>
    </location>
</feature>
<evidence type="ECO:0000313" key="8">
    <source>
        <dbReference type="EMBL" id="ABB37064.2"/>
    </source>
</evidence>
<gene>
    <name evidence="8" type="ordered locus">Dde_0263</name>
</gene>
<evidence type="ECO:0000256" key="6">
    <source>
        <dbReference type="SAM" id="Phobius"/>
    </source>
</evidence>
<dbReference type="Gene3D" id="1.10.3210.10">
    <property type="entry name" value="Hypothetical protein af1432"/>
    <property type="match status" value="1"/>
</dbReference>
<name>Q316T2_OLEA2</name>
<feature type="transmembrane region" description="Helical" evidence="6">
    <location>
        <begin position="258"/>
        <end position="275"/>
    </location>
</feature>
<dbReference type="SMART" id="SM00471">
    <property type="entry name" value="HDc"/>
    <property type="match status" value="1"/>
</dbReference>
<keyword evidence="2" id="KW-1003">Cell membrane</keyword>
<dbReference type="PANTHER" id="PTHR45228">
    <property type="entry name" value="CYCLIC DI-GMP PHOSPHODIESTERASE TM_0186-RELATED"/>
    <property type="match status" value="1"/>
</dbReference>
<dbReference type="KEGG" id="dde:Dde_0263"/>
<feature type="transmembrane region" description="Helical" evidence="6">
    <location>
        <begin position="37"/>
        <end position="58"/>
    </location>
</feature>
<dbReference type="CDD" id="cd00077">
    <property type="entry name" value="HDc"/>
    <property type="match status" value="1"/>
</dbReference>
<dbReference type="GO" id="GO:0005886">
    <property type="term" value="C:plasma membrane"/>
    <property type="evidence" value="ECO:0007669"/>
    <property type="project" value="UniProtKB-SubCell"/>
</dbReference>
<dbReference type="AlphaFoldDB" id="Q316T2"/>
<dbReference type="PANTHER" id="PTHR45228:SF5">
    <property type="entry name" value="CYCLIC DI-GMP PHOSPHODIESTERASE VC_1348-RELATED"/>
    <property type="match status" value="1"/>
</dbReference>
<dbReference type="InterPro" id="IPR052020">
    <property type="entry name" value="Cyclic_di-GMP/3'3'-cGAMP_PDE"/>
</dbReference>
<dbReference type="PROSITE" id="PS51832">
    <property type="entry name" value="HD_GYP"/>
    <property type="match status" value="1"/>
</dbReference>
<evidence type="ECO:0000256" key="1">
    <source>
        <dbReference type="ARBA" id="ARBA00004651"/>
    </source>
</evidence>
<proteinExistence type="predicted"/>
<evidence type="ECO:0000256" key="5">
    <source>
        <dbReference type="ARBA" id="ARBA00023136"/>
    </source>
</evidence>
<keyword evidence="9" id="KW-1185">Reference proteome</keyword>
<feature type="transmembrane region" description="Helical" evidence="6">
    <location>
        <begin position="210"/>
        <end position="228"/>
    </location>
</feature>
<feature type="transmembrane region" description="Helical" evidence="6">
    <location>
        <begin position="173"/>
        <end position="194"/>
    </location>
</feature>
<dbReference type="InterPro" id="IPR007895">
    <property type="entry name" value="MASE1"/>
</dbReference>
<comment type="subcellular location">
    <subcellularLocation>
        <location evidence="1">Cell membrane</location>
        <topology evidence="1">Multi-pass membrane protein</topology>
    </subcellularLocation>
</comment>
<reference evidence="8 9" key="1">
    <citation type="journal article" date="2011" name="J. Bacteriol.">
        <title>Complete genome sequence and updated annotation of Desulfovibrio alaskensis G20.</title>
        <authorList>
            <person name="Hauser L.J."/>
            <person name="Land M.L."/>
            <person name="Brown S.D."/>
            <person name="Larimer F."/>
            <person name="Keller K.L."/>
            <person name="Rapp-Giles B.J."/>
            <person name="Price M.N."/>
            <person name="Lin M."/>
            <person name="Bruce D.C."/>
            <person name="Detter J.C."/>
            <person name="Tapia R."/>
            <person name="Han C.S."/>
            <person name="Goodwin L.A."/>
            <person name="Cheng J.F."/>
            <person name="Pitluck S."/>
            <person name="Copeland A."/>
            <person name="Lucas S."/>
            <person name="Nolan M."/>
            <person name="Lapidus A.L."/>
            <person name="Palumbo A.V."/>
            <person name="Wall J.D."/>
        </authorList>
    </citation>
    <scope>NUCLEOTIDE SEQUENCE [LARGE SCALE GENOMIC DNA]</scope>
    <source>
        <strain evidence="9">ATCC BAA 1058 / DSM 17464 / G20</strain>
    </source>
</reference>
<evidence type="ECO:0000313" key="9">
    <source>
        <dbReference type="Proteomes" id="UP000002710"/>
    </source>
</evidence>
<dbReference type="GO" id="GO:0016787">
    <property type="term" value="F:hydrolase activity"/>
    <property type="evidence" value="ECO:0007669"/>
    <property type="project" value="UniProtKB-KW"/>
</dbReference>